<feature type="compositionally biased region" description="Low complexity" evidence="1">
    <location>
        <begin position="199"/>
        <end position="208"/>
    </location>
</feature>
<dbReference type="OrthoDB" id="128233at2759"/>
<evidence type="ECO:0000313" key="2">
    <source>
        <dbReference type="EMBL" id="KAG2837597.1"/>
    </source>
</evidence>
<dbReference type="EMBL" id="RCMV01000616">
    <property type="protein sequence ID" value="KAG3214704.1"/>
    <property type="molecule type" value="Genomic_DNA"/>
</dbReference>
<comment type="caution">
    <text evidence="7">The sequence shown here is derived from an EMBL/GenBank/DDBJ whole genome shotgun (WGS) entry which is preliminary data.</text>
</comment>
<dbReference type="EMBL" id="RCML01001083">
    <property type="protein sequence ID" value="KAG2965715.1"/>
    <property type="molecule type" value="Genomic_DNA"/>
</dbReference>
<dbReference type="Proteomes" id="UP000251314">
    <property type="component" value="Unassembled WGS sequence"/>
</dbReference>
<name>A0A329RTG4_9STRA</name>
<evidence type="ECO:0000313" key="3">
    <source>
        <dbReference type="EMBL" id="KAG2884800.1"/>
    </source>
</evidence>
<organism evidence="7 8">
    <name type="scientific">Phytophthora cactorum</name>
    <dbReference type="NCBI Taxonomy" id="29920"/>
    <lineage>
        <taxon>Eukaryota</taxon>
        <taxon>Sar</taxon>
        <taxon>Stramenopiles</taxon>
        <taxon>Oomycota</taxon>
        <taxon>Peronosporomycetes</taxon>
        <taxon>Peronosporales</taxon>
        <taxon>Peronosporaceae</taxon>
        <taxon>Phytophthora</taxon>
    </lineage>
</organism>
<evidence type="ECO:0000313" key="4">
    <source>
        <dbReference type="EMBL" id="KAG2893832.1"/>
    </source>
</evidence>
<dbReference type="EMBL" id="RCMG01001059">
    <property type="protein sequence ID" value="KAG2837597.1"/>
    <property type="molecule type" value="Genomic_DNA"/>
</dbReference>
<evidence type="ECO:0000256" key="1">
    <source>
        <dbReference type="SAM" id="MobiDB-lite"/>
    </source>
</evidence>
<feature type="region of interest" description="Disordered" evidence="1">
    <location>
        <begin position="196"/>
        <end position="236"/>
    </location>
</feature>
<accession>A0A329RTG4</accession>
<evidence type="ECO:0000313" key="6">
    <source>
        <dbReference type="EMBL" id="KAG3214704.1"/>
    </source>
</evidence>
<reference evidence="2" key="2">
    <citation type="submission" date="2018-10" db="EMBL/GenBank/DDBJ databases">
        <title>Effector identification in a new, highly contiguous assembly of the strawberry crown rot pathogen Phytophthora cactorum.</title>
        <authorList>
            <person name="Armitage A.D."/>
            <person name="Nellist C.F."/>
            <person name="Bates H."/>
            <person name="Vickerstaff R.J."/>
            <person name="Harrison R.J."/>
        </authorList>
    </citation>
    <scope>NUCLEOTIDE SEQUENCE</scope>
    <source>
        <strain evidence="2">15-7</strain>
        <strain evidence="3">4032</strain>
        <strain evidence="4">4040</strain>
        <strain evidence="5">P415</strain>
        <strain evidence="6">P421</strain>
    </source>
</reference>
<feature type="region of interest" description="Disordered" evidence="1">
    <location>
        <begin position="1"/>
        <end position="33"/>
    </location>
</feature>
<evidence type="ECO:0000313" key="5">
    <source>
        <dbReference type="EMBL" id="KAG2965715.1"/>
    </source>
</evidence>
<dbReference type="AlphaFoldDB" id="A0A329RTG4"/>
<keyword evidence="8" id="KW-1185">Reference proteome</keyword>
<protein>
    <submittedName>
        <fullName evidence="7">Uncharacterized protein</fullName>
    </submittedName>
</protein>
<evidence type="ECO:0000313" key="7">
    <source>
        <dbReference type="EMBL" id="RAW26856.1"/>
    </source>
</evidence>
<dbReference type="Proteomes" id="UP000697107">
    <property type="component" value="Unassembled WGS sequence"/>
</dbReference>
<reference evidence="7 8" key="1">
    <citation type="submission" date="2018-01" db="EMBL/GenBank/DDBJ databases">
        <title>Draft genome of the strawberry crown rot pathogen Phytophthora cactorum.</title>
        <authorList>
            <person name="Armitage A.D."/>
            <person name="Lysoe E."/>
            <person name="Nellist C.F."/>
            <person name="Harrison R.J."/>
            <person name="Brurberg M.B."/>
        </authorList>
    </citation>
    <scope>NUCLEOTIDE SEQUENCE [LARGE SCALE GENOMIC DNA]</scope>
    <source>
        <strain evidence="7 8">10300</strain>
    </source>
</reference>
<sequence length="289" mass="32100">MRLKVAEHPTKSKKHRPKPRREPTPSISPPTESVCVLEYAEGAPHRSRIIEVASPPREAASITRLPGLSWNNLQRDLKAGDIEQVCLITEEASVVEAVNVVKTESEASRPQGAEPKSAPVERFELPSWEALRESGDPVYDTAREYANVFPDKIPAEMPADRSVKHKINLTRGTKYCITRQWSLFFFRLELALENDDSSSLDSGSPPLGTRHHTRPGRNHAGATARPGHRKAGVHARPPARVGETHARPQFSFVGPPCHRLRDTARGLRVATLHNPYREGHRSLCAKLAS</sequence>
<proteinExistence type="predicted"/>
<evidence type="ECO:0000313" key="8">
    <source>
        <dbReference type="Proteomes" id="UP000251314"/>
    </source>
</evidence>
<dbReference type="EMBL" id="RCMI01001466">
    <property type="protein sequence ID" value="KAG2884800.1"/>
    <property type="molecule type" value="Genomic_DNA"/>
</dbReference>
<dbReference type="EMBL" id="RCMK01001464">
    <property type="protein sequence ID" value="KAG2893832.1"/>
    <property type="molecule type" value="Genomic_DNA"/>
</dbReference>
<feature type="compositionally biased region" description="Basic and acidic residues" evidence="1">
    <location>
        <begin position="1"/>
        <end position="10"/>
    </location>
</feature>
<dbReference type="EMBL" id="MJFZ01000611">
    <property type="protein sequence ID" value="RAW26856.1"/>
    <property type="molecule type" value="Genomic_DNA"/>
</dbReference>
<gene>
    <name evidence="7" type="ORF">PC110_g16740</name>
    <name evidence="2" type="ORF">PC113_g19811</name>
    <name evidence="3" type="ORF">PC115_g21219</name>
    <name evidence="4" type="ORF">PC117_g23669</name>
    <name evidence="5" type="ORF">PC118_g19590</name>
    <name evidence="6" type="ORF">PC129_g14394</name>
</gene>
<dbReference type="Proteomes" id="UP000735874">
    <property type="component" value="Unassembled WGS sequence"/>
</dbReference>
<dbReference type="Proteomes" id="UP000774804">
    <property type="component" value="Unassembled WGS sequence"/>
</dbReference>
<dbReference type="Proteomes" id="UP000760860">
    <property type="component" value="Unassembled WGS sequence"/>
</dbReference>
<dbReference type="Proteomes" id="UP000736787">
    <property type="component" value="Unassembled WGS sequence"/>
</dbReference>
<dbReference type="VEuPathDB" id="FungiDB:PC110_g16740"/>